<dbReference type="PANTHER" id="PTHR14332:SF3">
    <property type="entry name" value="DISRUPTED IN SCHIZOPHRENIA 1 PROTEIN"/>
    <property type="match status" value="1"/>
</dbReference>
<dbReference type="GO" id="GO:0045111">
    <property type="term" value="C:intermediate filament cytoskeleton"/>
    <property type="evidence" value="ECO:0007669"/>
    <property type="project" value="TreeGrafter"/>
</dbReference>
<gene>
    <name evidence="1" type="ORF">scyTo_0008804</name>
</gene>
<dbReference type="GO" id="GO:0005815">
    <property type="term" value="C:microtubule organizing center"/>
    <property type="evidence" value="ECO:0007669"/>
    <property type="project" value="TreeGrafter"/>
</dbReference>
<reference evidence="1 2" key="1">
    <citation type="journal article" date="2018" name="Nat. Ecol. Evol.">
        <title>Shark genomes provide insights into elasmobranch evolution and the origin of vertebrates.</title>
        <authorList>
            <person name="Hara Y"/>
            <person name="Yamaguchi K"/>
            <person name="Onimaru K"/>
            <person name="Kadota M"/>
            <person name="Koyanagi M"/>
            <person name="Keeley SD"/>
            <person name="Tatsumi K"/>
            <person name="Tanaka K"/>
            <person name="Motone F"/>
            <person name="Kageyama Y"/>
            <person name="Nozu R"/>
            <person name="Adachi N"/>
            <person name="Nishimura O"/>
            <person name="Nakagawa R"/>
            <person name="Tanegashima C"/>
            <person name="Kiyatake I"/>
            <person name="Matsumoto R"/>
            <person name="Murakumo K"/>
            <person name="Nishida K"/>
            <person name="Terakita A"/>
            <person name="Kuratani S"/>
            <person name="Sato K"/>
            <person name="Hyodo S Kuraku.S."/>
        </authorList>
    </citation>
    <scope>NUCLEOTIDE SEQUENCE [LARGE SCALE GENOMIC DNA]</scope>
</reference>
<dbReference type="EMBL" id="BFAA01003441">
    <property type="protein sequence ID" value="GCB71293.1"/>
    <property type="molecule type" value="Genomic_DNA"/>
</dbReference>
<protein>
    <submittedName>
        <fullName evidence="1">Uncharacterized protein</fullName>
    </submittedName>
</protein>
<keyword evidence="2" id="KW-1185">Reference proteome</keyword>
<dbReference type="AlphaFoldDB" id="A0A401PDU2"/>
<proteinExistence type="predicted"/>
<dbReference type="OMA" id="CETISHK"/>
<feature type="non-terminal residue" evidence="1">
    <location>
        <position position="1"/>
    </location>
</feature>
<dbReference type="OrthoDB" id="9836442at2759"/>
<sequence length="392" mass="45165">EEISDLKERLAILEAQDNQLSIEIEEESRLIHSYGCELPSLSTLSTNELQDLNKILEDVLPLRNKILFTVKQPEDTKRLQKKEQSLSIAIKTANTKVFNSQKLCSNLSKKVSGIEAQLPTLLEAKMLAISGREFSTAKDLAEEIKYLTSEKTRFEEFISELRHLNIKNAQRVEAIREDYSSLRTELELEEGLFENNLKENVFKYMEVLEDKLHSYESQLLEKVWEADLEACQIFVRGLQLKEGNYHASEREEFQADEDNKAIEDACTEVKVTKDSVFPSKQDWCANPCSPNQKETDPSEVSVKCSFSIKDIQSEVTYNKGSAVDIGEECEMISDRLLYLEGQLQMAINNHDNSFSQYLQREIQMVKETLQAMLKQLLPLEKEELRNFVINSW</sequence>
<dbReference type="GO" id="GO:0005874">
    <property type="term" value="C:microtubule"/>
    <property type="evidence" value="ECO:0007669"/>
    <property type="project" value="TreeGrafter"/>
</dbReference>
<dbReference type="GO" id="GO:0060271">
    <property type="term" value="P:cilium assembly"/>
    <property type="evidence" value="ECO:0007669"/>
    <property type="project" value="TreeGrafter"/>
</dbReference>
<organism evidence="1 2">
    <name type="scientific">Scyliorhinus torazame</name>
    <name type="common">Cloudy catshark</name>
    <name type="synonym">Catulus torazame</name>
    <dbReference type="NCBI Taxonomy" id="75743"/>
    <lineage>
        <taxon>Eukaryota</taxon>
        <taxon>Metazoa</taxon>
        <taxon>Chordata</taxon>
        <taxon>Craniata</taxon>
        <taxon>Vertebrata</taxon>
        <taxon>Chondrichthyes</taxon>
        <taxon>Elasmobranchii</taxon>
        <taxon>Galeomorphii</taxon>
        <taxon>Galeoidea</taxon>
        <taxon>Carcharhiniformes</taxon>
        <taxon>Scyliorhinidae</taxon>
        <taxon>Scyliorhinus</taxon>
    </lineage>
</organism>
<dbReference type="Proteomes" id="UP000288216">
    <property type="component" value="Unassembled WGS sequence"/>
</dbReference>
<dbReference type="STRING" id="75743.A0A401PDU2"/>
<dbReference type="GO" id="GO:0001764">
    <property type="term" value="P:neuron migration"/>
    <property type="evidence" value="ECO:0007669"/>
    <property type="project" value="TreeGrafter"/>
</dbReference>
<name>A0A401PDU2_SCYTO</name>
<dbReference type="PANTHER" id="PTHR14332">
    <property type="entry name" value="DISRUPTED IN SCHIZOPHRENIA 1 PROTEIN"/>
    <property type="match status" value="1"/>
</dbReference>
<accession>A0A401PDU2</accession>
<evidence type="ECO:0000313" key="1">
    <source>
        <dbReference type="EMBL" id="GCB71293.1"/>
    </source>
</evidence>
<evidence type="ECO:0000313" key="2">
    <source>
        <dbReference type="Proteomes" id="UP000288216"/>
    </source>
</evidence>
<dbReference type="InterPro" id="IPR026081">
    <property type="entry name" value="DISC1"/>
</dbReference>
<comment type="caution">
    <text evidence="1">The sequence shown here is derived from an EMBL/GenBank/DDBJ whole genome shotgun (WGS) entry which is preliminary data.</text>
</comment>